<accession>A0ABX6EXV2</accession>
<evidence type="ECO:0000256" key="1">
    <source>
        <dbReference type="SAM" id="Phobius"/>
    </source>
</evidence>
<protein>
    <submittedName>
        <fullName evidence="2">Uncharacterized protein</fullName>
    </submittedName>
</protein>
<evidence type="ECO:0000313" key="3">
    <source>
        <dbReference type="Proteomes" id="UP000422736"/>
    </source>
</evidence>
<dbReference type="Proteomes" id="UP000422736">
    <property type="component" value="Chromosome 3"/>
</dbReference>
<keyword evidence="1" id="KW-1133">Transmembrane helix</keyword>
<feature type="transmembrane region" description="Helical" evidence="1">
    <location>
        <begin position="70"/>
        <end position="93"/>
    </location>
</feature>
<keyword evidence="1" id="KW-0812">Transmembrane</keyword>
<gene>
    <name evidence="2" type="ORF">FIM1_1769</name>
</gene>
<reference evidence="2 3" key="1">
    <citation type="submission" date="2016-03" db="EMBL/GenBank/DDBJ databases">
        <title>How can Kluyveromyces marxianus grow so fast - potential evolutionary course in Saccharomyces Complex revealed by comparative genomics.</title>
        <authorList>
            <person name="Mo W."/>
            <person name="Lu W."/>
            <person name="Yang X."/>
            <person name="Qi J."/>
            <person name="Lv H."/>
        </authorList>
    </citation>
    <scope>NUCLEOTIDE SEQUENCE [LARGE SCALE GENOMIC DNA]</scope>
    <source>
        <strain evidence="2 3">FIM1</strain>
    </source>
</reference>
<name>A0ABX6EXV2_KLUMA</name>
<organism evidence="2 3">
    <name type="scientific">Kluyveromyces marxianus</name>
    <name type="common">Yeast</name>
    <name type="synonym">Candida kefyr</name>
    <dbReference type="NCBI Taxonomy" id="4911"/>
    <lineage>
        <taxon>Eukaryota</taxon>
        <taxon>Fungi</taxon>
        <taxon>Dikarya</taxon>
        <taxon>Ascomycota</taxon>
        <taxon>Saccharomycotina</taxon>
        <taxon>Saccharomycetes</taxon>
        <taxon>Saccharomycetales</taxon>
        <taxon>Saccharomycetaceae</taxon>
        <taxon>Kluyveromyces</taxon>
    </lineage>
</organism>
<evidence type="ECO:0000313" key="2">
    <source>
        <dbReference type="EMBL" id="QGN15083.1"/>
    </source>
</evidence>
<dbReference type="EMBL" id="CP015056">
    <property type="protein sequence ID" value="QGN15083.1"/>
    <property type="molecule type" value="Genomic_DNA"/>
</dbReference>
<sequence>MRSHKKTLEKWQYSTEYNPSRVSTGICTYSEKTVVFGCLFEPLFNFQDMMILYDMHLYNKRRSLYIIAQYLYKWAKSSMLLYIYISTAVRFFLRDCSVSPIFQFSRASSLSQHPCTRHTTAGKVFLFVHHSKLFFLRDRQLAERTGVFPLLEEKLC</sequence>
<proteinExistence type="predicted"/>
<keyword evidence="1" id="KW-0472">Membrane</keyword>
<keyword evidence="3" id="KW-1185">Reference proteome</keyword>